<protein>
    <submittedName>
        <fullName evidence="1">Uncharacterized protein</fullName>
    </submittedName>
</protein>
<reference evidence="1" key="1">
    <citation type="submission" date="2019-05" db="EMBL/GenBank/DDBJ databases">
        <title>Annotation for the trematode Paragonimus heterotremus.</title>
        <authorList>
            <person name="Choi Y.-J."/>
        </authorList>
    </citation>
    <scope>NUCLEOTIDE SEQUENCE</scope>
    <source>
        <strain evidence="1">LC</strain>
    </source>
</reference>
<comment type="caution">
    <text evidence="1">The sequence shown here is derived from an EMBL/GenBank/DDBJ whole genome shotgun (WGS) entry which is preliminary data.</text>
</comment>
<keyword evidence="2" id="KW-1185">Reference proteome</keyword>
<sequence>MADELNTPNCELGRLHSVLPPKISSNPFSLSMELPFSGAWLPEFAISLRLKVNLIGAGANQSSATVAMTTWYEKHLYSMREPRLENHSERTSLGDFREKLINITGLAPGHVLTLFVDNLVYTGSALDPTIVAVILVGMALIATNVGSTRVAYMEVAHGIEQLTHSSLSPANVILDGVGCFATLHWTIAGHIHIFVETTDNVSTLGIPMNSFIDACVNLVSKAKTVK</sequence>
<dbReference type="Proteomes" id="UP000748531">
    <property type="component" value="Unassembled WGS sequence"/>
</dbReference>
<organism evidence="1 2">
    <name type="scientific">Paragonimus heterotremus</name>
    <dbReference type="NCBI Taxonomy" id="100268"/>
    <lineage>
        <taxon>Eukaryota</taxon>
        <taxon>Metazoa</taxon>
        <taxon>Spiralia</taxon>
        <taxon>Lophotrochozoa</taxon>
        <taxon>Platyhelminthes</taxon>
        <taxon>Trematoda</taxon>
        <taxon>Digenea</taxon>
        <taxon>Plagiorchiida</taxon>
        <taxon>Troglotremata</taxon>
        <taxon>Troglotrematidae</taxon>
        <taxon>Paragonimus</taxon>
    </lineage>
</organism>
<accession>A0A8J4TE30</accession>
<name>A0A8J4TE30_9TREM</name>
<evidence type="ECO:0000313" key="1">
    <source>
        <dbReference type="EMBL" id="KAF5405058.1"/>
    </source>
</evidence>
<dbReference type="EMBL" id="LUCH01000469">
    <property type="protein sequence ID" value="KAF5405058.1"/>
    <property type="molecule type" value="Genomic_DNA"/>
</dbReference>
<dbReference type="AlphaFoldDB" id="A0A8J4TE30"/>
<proteinExistence type="predicted"/>
<dbReference type="OrthoDB" id="283575at2759"/>
<gene>
    <name evidence="1" type="ORF">PHET_01474</name>
</gene>
<evidence type="ECO:0000313" key="2">
    <source>
        <dbReference type="Proteomes" id="UP000748531"/>
    </source>
</evidence>